<keyword evidence="1" id="KW-0614">Plasmid</keyword>
<dbReference type="Pfam" id="PF04309">
    <property type="entry name" value="G3P_antiterm"/>
    <property type="match status" value="1"/>
</dbReference>
<evidence type="ECO:0000313" key="2">
    <source>
        <dbReference type="Proteomes" id="UP000681343"/>
    </source>
</evidence>
<geneLocation type="plasmid" evidence="1 2">
    <name>pMM35_01</name>
</geneLocation>
<dbReference type="SUPFAM" id="SSF110391">
    <property type="entry name" value="GlpP-like"/>
    <property type="match status" value="1"/>
</dbReference>
<dbReference type="EMBL" id="AP023416">
    <property type="protein sequence ID" value="BCK79361.1"/>
    <property type="molecule type" value="Genomic_DNA"/>
</dbReference>
<protein>
    <recommendedName>
        <fullName evidence="3">Glycerol-3-phosphate responsive antiterminator</fullName>
    </recommendedName>
</protein>
<dbReference type="GO" id="GO:0006071">
    <property type="term" value="P:glycerol metabolic process"/>
    <property type="evidence" value="ECO:0007669"/>
    <property type="project" value="InterPro"/>
</dbReference>
<dbReference type="PIRSF" id="PIRSF016897">
    <property type="entry name" value="GlpP"/>
    <property type="match status" value="1"/>
</dbReference>
<evidence type="ECO:0008006" key="3">
    <source>
        <dbReference type="Google" id="ProtNLM"/>
    </source>
</evidence>
<accession>A0A810Q1K1</accession>
<dbReference type="GO" id="GO:0006355">
    <property type="term" value="P:regulation of DNA-templated transcription"/>
    <property type="evidence" value="ECO:0007669"/>
    <property type="project" value="InterPro"/>
</dbReference>
<dbReference type="Gene3D" id="3.20.20.70">
    <property type="entry name" value="Aldolase class I"/>
    <property type="match status" value="1"/>
</dbReference>
<proteinExistence type="predicted"/>
<name>A0A810Q1K1_9FIRM</name>
<organism evidence="1 2">
    <name type="scientific">Vescimonas fastidiosa</name>
    <dbReference type="NCBI Taxonomy" id="2714353"/>
    <lineage>
        <taxon>Bacteria</taxon>
        <taxon>Bacillati</taxon>
        <taxon>Bacillota</taxon>
        <taxon>Clostridia</taxon>
        <taxon>Eubacteriales</taxon>
        <taxon>Oscillospiraceae</taxon>
        <taxon>Vescimonas</taxon>
    </lineage>
</organism>
<dbReference type="PANTHER" id="PTHR35787:SF1">
    <property type="entry name" value="GLYCEROL UPTAKE OPERON ANTITERMINATOR REGULATORY PROTEIN"/>
    <property type="match status" value="1"/>
</dbReference>
<keyword evidence="2" id="KW-1185">Reference proteome</keyword>
<dbReference type="InterPro" id="IPR013785">
    <property type="entry name" value="Aldolase_TIM"/>
</dbReference>
<dbReference type="Proteomes" id="UP000681343">
    <property type="component" value="Plasmid pMM35_01"/>
</dbReference>
<dbReference type="KEGG" id="vfa:MM35RIKEN_15530"/>
<gene>
    <name evidence="1" type="primary">ygcP</name>
    <name evidence="1" type="ORF">MM35RIKEN_15530</name>
</gene>
<dbReference type="AlphaFoldDB" id="A0A810Q1K1"/>
<dbReference type="PANTHER" id="PTHR35787">
    <property type="entry name" value="GLYCEROL UPTAKE OPERON ANTITERMINATOR REGULATORY PROTEIN"/>
    <property type="match status" value="1"/>
</dbReference>
<reference evidence="1" key="1">
    <citation type="submission" date="2020-09" db="EMBL/GenBank/DDBJ databases">
        <title>New species isolated from human feces.</title>
        <authorList>
            <person name="Kitahara M."/>
            <person name="Shigeno Y."/>
            <person name="Shime M."/>
            <person name="Matsumoto Y."/>
            <person name="Nakamura S."/>
            <person name="Motooka D."/>
            <person name="Fukuoka S."/>
            <person name="Nishikawa H."/>
            <person name="Benno Y."/>
        </authorList>
    </citation>
    <scope>NUCLEOTIDE SEQUENCE</scope>
    <source>
        <strain evidence="1">MM35</strain>
        <plasmid evidence="1">pMM35_01</plasmid>
    </source>
</reference>
<sequence length="187" mass="20123">MRHKLIGLLEQSPVIPAVKDETALTRAAGCESRVLFLLGGDLLTIPGWIARTHEAGKQAVVHIDLVNGLAPKEVAVDWLLHQGADGILSTRPHLIRRGRELGMLTVLRVFAIDSKAVGNLQKETEMVTPDVIEILPGTLPKVIEKLSRRLPIPLIAGGLMAEKEDILAALAAGALCVSSSENSLWEV</sequence>
<evidence type="ECO:0000313" key="1">
    <source>
        <dbReference type="EMBL" id="BCK79361.1"/>
    </source>
</evidence>
<dbReference type="RefSeq" id="WP_212820875.1">
    <property type="nucleotide sequence ID" value="NZ_AP023416.1"/>
</dbReference>
<dbReference type="InterPro" id="IPR006699">
    <property type="entry name" value="GlpP"/>
</dbReference>